<reference evidence="1 2" key="1">
    <citation type="submission" date="2017-07" db="EMBL/GenBank/DDBJ databases">
        <title>Acidovorax KNDSW TSA 6 genome sequence and assembly.</title>
        <authorList>
            <person name="Mayilraj S."/>
        </authorList>
    </citation>
    <scope>NUCLEOTIDE SEQUENCE [LARGE SCALE GENOMIC DNA]</scope>
    <source>
        <strain evidence="1 2">KNDSW-TSA6</strain>
    </source>
</reference>
<gene>
    <name evidence="1" type="ORF">CBY09_18500</name>
</gene>
<accession>A0A235EJ50</accession>
<comment type="caution">
    <text evidence="1">The sequence shown here is derived from an EMBL/GenBank/DDBJ whole genome shotgun (WGS) entry which is preliminary data.</text>
</comment>
<evidence type="ECO:0000313" key="1">
    <source>
        <dbReference type="EMBL" id="OYD48803.1"/>
    </source>
</evidence>
<evidence type="ECO:0000313" key="2">
    <source>
        <dbReference type="Proteomes" id="UP000215441"/>
    </source>
</evidence>
<name>A0A235EJ50_9BURK</name>
<dbReference type="Proteomes" id="UP000215441">
    <property type="component" value="Unassembled WGS sequence"/>
</dbReference>
<proteinExistence type="predicted"/>
<keyword evidence="2" id="KW-1185">Reference proteome</keyword>
<sequence>MDQAERDVRELSGRIPTEITNMMTAAARMEMPTDKLREFTLIASELATALDAVPDESQTNTRICRCVGWDRERWSHRAN</sequence>
<dbReference type="EMBL" id="NOIG01000011">
    <property type="protein sequence ID" value="OYD48803.1"/>
    <property type="molecule type" value="Genomic_DNA"/>
</dbReference>
<organism evidence="1 2">
    <name type="scientific">Acidovorax kalamii</name>
    <dbReference type="NCBI Taxonomy" id="2004485"/>
    <lineage>
        <taxon>Bacteria</taxon>
        <taxon>Pseudomonadati</taxon>
        <taxon>Pseudomonadota</taxon>
        <taxon>Betaproteobacteria</taxon>
        <taxon>Burkholderiales</taxon>
        <taxon>Comamonadaceae</taxon>
        <taxon>Acidovorax</taxon>
    </lineage>
</organism>
<dbReference type="AlphaFoldDB" id="A0A235EJ50"/>
<protein>
    <submittedName>
        <fullName evidence="1">Uncharacterized protein</fullName>
    </submittedName>
</protein>